<accession>A0A976IC70</accession>
<comment type="caution">
    <text evidence="12">The sequence shown here is derived from an EMBL/GenBank/DDBJ whole genome shotgun (WGS) entry which is preliminary data.</text>
</comment>
<dbReference type="Gene3D" id="2.60.120.380">
    <property type="match status" value="1"/>
</dbReference>
<name>A0A976IC70_BRELC</name>
<dbReference type="SUPFAM" id="SSF52743">
    <property type="entry name" value="Subtilisin-like"/>
    <property type="match status" value="1"/>
</dbReference>
<keyword evidence="3 8" id="KW-0378">Hydrolase</keyword>
<dbReference type="PANTHER" id="PTHR43399">
    <property type="entry name" value="SUBTILISIN-RELATED"/>
    <property type="match status" value="1"/>
</dbReference>
<dbReference type="AlphaFoldDB" id="A0A976IC70"/>
<dbReference type="PROSITE" id="PS51892">
    <property type="entry name" value="SUBTILASE"/>
    <property type="match status" value="1"/>
</dbReference>
<feature type="region of interest" description="Disordered" evidence="9">
    <location>
        <begin position="696"/>
        <end position="715"/>
    </location>
</feature>
<keyword evidence="4 8" id="KW-0720">Serine protease</keyword>
<protein>
    <recommendedName>
        <fullName evidence="6">subtilisin</fullName>
        <ecNumber evidence="6">3.4.21.62</ecNumber>
    </recommendedName>
</protein>
<evidence type="ECO:0000313" key="12">
    <source>
        <dbReference type="EMBL" id="TDH66482.1"/>
    </source>
</evidence>
<dbReference type="InterPro" id="IPR023828">
    <property type="entry name" value="Peptidase_S8_Ser-AS"/>
</dbReference>
<evidence type="ECO:0000313" key="13">
    <source>
        <dbReference type="Proteomes" id="UP000294530"/>
    </source>
</evidence>
<organism evidence="12 13">
    <name type="scientific">Bremia lactucae</name>
    <name type="common">Lettuce downy mildew</name>
    <dbReference type="NCBI Taxonomy" id="4779"/>
    <lineage>
        <taxon>Eukaryota</taxon>
        <taxon>Sar</taxon>
        <taxon>Stramenopiles</taxon>
        <taxon>Oomycota</taxon>
        <taxon>Peronosporomycetes</taxon>
        <taxon>Peronosporales</taxon>
        <taxon>Peronosporaceae</taxon>
        <taxon>Bremia</taxon>
    </lineage>
</organism>
<feature type="active site" description="Charge relay system" evidence="7 8">
    <location>
        <position position="514"/>
    </location>
</feature>
<dbReference type="InterPro" id="IPR034058">
    <property type="entry name" value="TagA/B/C/D_pept_dom"/>
</dbReference>
<keyword evidence="10" id="KW-1133">Transmembrane helix</keyword>
<dbReference type="InterPro" id="IPR015500">
    <property type="entry name" value="Peptidase_S8_subtilisin-rel"/>
</dbReference>
<evidence type="ECO:0000259" key="11">
    <source>
        <dbReference type="PROSITE" id="PS50835"/>
    </source>
</evidence>
<dbReference type="InterPro" id="IPR013087">
    <property type="entry name" value="Znf_C2H2_type"/>
</dbReference>
<proteinExistence type="inferred from homology"/>
<evidence type="ECO:0000256" key="7">
    <source>
        <dbReference type="PIRSR" id="PIRSR615500-1"/>
    </source>
</evidence>
<keyword evidence="2 8" id="KW-0645">Protease</keyword>
<dbReference type="GO" id="GO:0006508">
    <property type="term" value="P:proteolysis"/>
    <property type="evidence" value="ECO:0007669"/>
    <property type="project" value="UniProtKB-KW"/>
</dbReference>
<dbReference type="Proteomes" id="UP000294530">
    <property type="component" value="Unassembled WGS sequence"/>
</dbReference>
<evidence type="ECO:0000256" key="10">
    <source>
        <dbReference type="SAM" id="Phobius"/>
    </source>
</evidence>
<dbReference type="KEGG" id="blac:94349524"/>
<evidence type="ECO:0000256" key="8">
    <source>
        <dbReference type="PROSITE-ProRule" id="PRU01240"/>
    </source>
</evidence>
<dbReference type="PROSITE" id="PS00137">
    <property type="entry name" value="SUBTILASE_HIS"/>
    <property type="match status" value="1"/>
</dbReference>
<comment type="catalytic activity">
    <reaction evidence="5">
        <text>Hydrolysis of proteins with broad specificity for peptide bonds, and a preference for a large uncharged residue in P1. Hydrolyzes peptide amides.</text>
        <dbReference type="EC" id="3.4.21.62"/>
    </reaction>
</comment>
<dbReference type="InterPro" id="IPR051048">
    <property type="entry name" value="Peptidase_S8/S53_subtilisin"/>
</dbReference>
<dbReference type="SUPFAM" id="SSF49785">
    <property type="entry name" value="Galactose-binding domain-like"/>
    <property type="match status" value="1"/>
</dbReference>
<dbReference type="SMART" id="SM00355">
    <property type="entry name" value="ZnF_C2H2"/>
    <property type="match status" value="2"/>
</dbReference>
<feature type="domain" description="Ig-like" evidence="11">
    <location>
        <begin position="685"/>
        <end position="795"/>
    </location>
</feature>
<dbReference type="InterPro" id="IPR036852">
    <property type="entry name" value="Peptidase_S8/S53_dom_sf"/>
</dbReference>
<dbReference type="Pfam" id="PF00082">
    <property type="entry name" value="Peptidase_S8"/>
    <property type="match status" value="1"/>
</dbReference>
<dbReference type="PROSITE" id="PS50835">
    <property type="entry name" value="IG_LIKE"/>
    <property type="match status" value="1"/>
</dbReference>
<dbReference type="PROSITE" id="PS00138">
    <property type="entry name" value="SUBTILASE_SER"/>
    <property type="match status" value="1"/>
</dbReference>
<evidence type="ECO:0000256" key="2">
    <source>
        <dbReference type="ARBA" id="ARBA00022670"/>
    </source>
</evidence>
<dbReference type="InterPro" id="IPR008979">
    <property type="entry name" value="Galactose-bd-like_sf"/>
</dbReference>
<dbReference type="InterPro" id="IPR007110">
    <property type="entry name" value="Ig-like_dom"/>
</dbReference>
<evidence type="ECO:0000256" key="4">
    <source>
        <dbReference type="ARBA" id="ARBA00022825"/>
    </source>
</evidence>
<dbReference type="Gene3D" id="3.40.50.200">
    <property type="entry name" value="Peptidase S8/S53 domain"/>
    <property type="match status" value="1"/>
</dbReference>
<dbReference type="GeneID" id="94349524"/>
<dbReference type="PANTHER" id="PTHR43399:SF4">
    <property type="entry name" value="CELL WALL-ASSOCIATED PROTEASE"/>
    <property type="match status" value="1"/>
</dbReference>
<comment type="similarity">
    <text evidence="1 8">Belongs to the peptidase S8 family.</text>
</comment>
<feature type="active site" description="Charge relay system" evidence="7 8">
    <location>
        <position position="466"/>
    </location>
</feature>
<evidence type="ECO:0000256" key="3">
    <source>
        <dbReference type="ARBA" id="ARBA00022801"/>
    </source>
</evidence>
<evidence type="ECO:0000256" key="5">
    <source>
        <dbReference type="ARBA" id="ARBA00023529"/>
    </source>
</evidence>
<dbReference type="CDD" id="cd04842">
    <property type="entry name" value="Peptidases_S8_Kp43_protease"/>
    <property type="match status" value="1"/>
</dbReference>
<dbReference type="EC" id="3.4.21.62" evidence="6"/>
<feature type="active site" description="Charge relay system" evidence="7 8">
    <location>
        <position position="718"/>
    </location>
</feature>
<dbReference type="EMBL" id="SHOA02000017">
    <property type="protein sequence ID" value="TDH66482.1"/>
    <property type="molecule type" value="Genomic_DNA"/>
</dbReference>
<reference evidence="12 13" key="1">
    <citation type="journal article" date="2021" name="Genome Biol.">
        <title>AFLAP: assembly-free linkage analysis pipeline using k-mers from genome sequencing data.</title>
        <authorList>
            <person name="Fletcher K."/>
            <person name="Zhang L."/>
            <person name="Gil J."/>
            <person name="Han R."/>
            <person name="Cavanaugh K."/>
            <person name="Michelmore R."/>
        </authorList>
    </citation>
    <scope>NUCLEOTIDE SEQUENCE [LARGE SCALE GENOMIC DNA]</scope>
    <source>
        <strain evidence="12 13">SF5</strain>
    </source>
</reference>
<evidence type="ECO:0000256" key="1">
    <source>
        <dbReference type="ARBA" id="ARBA00011073"/>
    </source>
</evidence>
<evidence type="ECO:0000256" key="6">
    <source>
        <dbReference type="ARBA" id="ARBA00023619"/>
    </source>
</evidence>
<gene>
    <name evidence="12" type="ORF">CCR75_005778</name>
</gene>
<keyword evidence="13" id="KW-1185">Reference proteome</keyword>
<dbReference type="GO" id="GO:0004252">
    <property type="term" value="F:serine-type endopeptidase activity"/>
    <property type="evidence" value="ECO:0007669"/>
    <property type="project" value="UniProtKB-UniRule"/>
</dbReference>
<dbReference type="RefSeq" id="XP_067815981.1">
    <property type="nucleotide sequence ID" value="XM_067963853.1"/>
</dbReference>
<feature type="transmembrane region" description="Helical" evidence="10">
    <location>
        <begin position="997"/>
        <end position="1020"/>
    </location>
</feature>
<evidence type="ECO:0000256" key="9">
    <source>
        <dbReference type="SAM" id="MobiDB-lite"/>
    </source>
</evidence>
<keyword evidence="10" id="KW-0472">Membrane</keyword>
<dbReference type="PRINTS" id="PR00723">
    <property type="entry name" value="SUBTILISIN"/>
</dbReference>
<dbReference type="OrthoDB" id="10256524at2759"/>
<dbReference type="InterPro" id="IPR000209">
    <property type="entry name" value="Peptidase_S8/S53_dom"/>
</dbReference>
<dbReference type="InterPro" id="IPR022398">
    <property type="entry name" value="Peptidase_S8_His-AS"/>
</dbReference>
<sequence>MASEKWAELNLLLQINHNSDVTSHMIVTVSINKSITGLCTANQMFTARSLVKCDLMMSWVFDLTSSSPLLWPRPMRVTWGLWLSTGLFGCCFAALEDAEGLVFVDAAALCAFHCSHALLSPASQCSPELCGRRRRTLEASDTSENPQQIDVLSCRNIEQNASTLAFSMTLSAADSAQVFEGFHHAFFEAYDAMLGGDSVTADACQLAFLQDKMLPTVEDDDTVQEEKAERKPRLIKLVSGQEEDHDRACIVSIRTITGYEQESEMPLLTRRGDRLGANTVVLIHAHEVLANQLRALECVDVVVDLPAILKLMPFARSAAQLANRMAHGRSNNASLVVAPALEIRLVQEADQLAVLSSLQQRASDLVGLLNVFERNSLQPRSIFTKPLQDLQTWIQIVALAVAESSVEWIDEQHKLTHNSLQGQEHERWSRLQNHRRLDAYVPSLVGVDSAREAGIRGNDVVVGITDTGLYLYHDQFDQDNRDVYSGMVLSARKVVMYNAWANRNDESETITCGHGTHIAGLLAGSSFSGNYPDLGIADRARIAFMDIGTQSETCAGRQNCPVSLATPADASDLVRSQLAAGARIFSFSWGTPGSDYSAQARDLDAFIYANPEVLVVVAAGNSGESTLTGQRTISSPSGAKNVISVGASLNSAASFTTFGCPEIFNERTVASFSSGGPTTDGRLKPDVVAPGMTLVSSQSEAPGSTTESSATCSLQGTSQATPVVTGVAVLLYEWLRDGWWRNGRKNTTFAMSYVPAALLKALIIHSGDSLQQRMAALPNGFVSCSSLASDAADVTYPDVYQGYGKPNLTNIVDFTGNRSDLPSLYFLPNSTENSEGLIAHNGEVVITFTVARDVDLRATLVWTDPPGSLQATSQLQHDLDLVVRILGGTQTFGPLTADPSTGRDSKNNVEMVQVTYADLLAAVLDNNSTSYSGSGNESDYSALGENGEIVVEAVVYGRSVLLADTQSFAFVASSSAIGFTSGSVIPTRSSKSFWSDWAIAIIVGCTILALIIIALITRWLQKLGKHGVARSRRRRPRREYSTHVEMIDGAYHPMYQTAPTPSEDDRCPYCLFATPDAVVMVSHVETAHATNRPVTPEIPPVAVLGGNTFYGLEPTIPVISVPPSAPAEPTEYHPCPYCRYVTSDAVVLVNHVQHMHA</sequence>
<keyword evidence="10" id="KW-0812">Transmembrane</keyword>